<dbReference type="PRINTS" id="PR00701">
    <property type="entry name" value="60KDINNERMP"/>
</dbReference>
<comment type="caution">
    <text evidence="16">The sequence shown here is derived from an EMBL/GenBank/DDBJ whole genome shotgun (WGS) entry which is preliminary data.</text>
</comment>
<dbReference type="Proteomes" id="UP001501243">
    <property type="component" value="Unassembled WGS sequence"/>
</dbReference>
<name>A0ABP8Q124_9BACT</name>
<feature type="transmembrane region" description="Helical" evidence="13">
    <location>
        <begin position="348"/>
        <end position="369"/>
    </location>
</feature>
<keyword evidence="6 13" id="KW-0812">Transmembrane</keyword>
<evidence type="ECO:0000256" key="1">
    <source>
        <dbReference type="ARBA" id="ARBA00004429"/>
    </source>
</evidence>
<dbReference type="Pfam" id="PF14849">
    <property type="entry name" value="YidC_periplas"/>
    <property type="match status" value="1"/>
</dbReference>
<evidence type="ECO:0000256" key="9">
    <source>
        <dbReference type="ARBA" id="ARBA00023136"/>
    </source>
</evidence>
<keyword evidence="8 13" id="KW-1133">Transmembrane helix</keyword>
<dbReference type="HAMAP" id="MF_01810">
    <property type="entry name" value="YidC_type1"/>
    <property type="match status" value="1"/>
</dbReference>
<accession>A0ABP8Q124</accession>
<dbReference type="CDD" id="cd20070">
    <property type="entry name" value="5TM_YidC_Alb3"/>
    <property type="match status" value="1"/>
</dbReference>
<feature type="domain" description="Membrane insertase YidC/Oxa/ALB C-terminal" evidence="14">
    <location>
        <begin position="349"/>
        <end position="543"/>
    </location>
</feature>
<evidence type="ECO:0000259" key="15">
    <source>
        <dbReference type="Pfam" id="PF14849"/>
    </source>
</evidence>
<dbReference type="NCBIfam" id="TIGR03593">
    <property type="entry name" value="yidC_nterm"/>
    <property type="match status" value="1"/>
</dbReference>
<keyword evidence="5 13" id="KW-1003">Cell membrane</keyword>
<feature type="domain" description="Membrane insertase YidC N-terminal" evidence="15">
    <location>
        <begin position="69"/>
        <end position="332"/>
    </location>
</feature>
<evidence type="ECO:0000256" key="2">
    <source>
        <dbReference type="ARBA" id="ARBA00010527"/>
    </source>
</evidence>
<organism evidence="16 17">
    <name type="scientific">Hymenobacter ginsengisoli</name>
    <dbReference type="NCBI Taxonomy" id="1051626"/>
    <lineage>
        <taxon>Bacteria</taxon>
        <taxon>Pseudomonadati</taxon>
        <taxon>Bacteroidota</taxon>
        <taxon>Cytophagia</taxon>
        <taxon>Cytophagales</taxon>
        <taxon>Hymenobacteraceae</taxon>
        <taxon>Hymenobacter</taxon>
    </lineage>
</organism>
<proteinExistence type="inferred from homology"/>
<evidence type="ECO:0000256" key="4">
    <source>
        <dbReference type="ARBA" id="ARBA00022448"/>
    </source>
</evidence>
<dbReference type="Gene3D" id="2.70.98.90">
    <property type="match status" value="1"/>
</dbReference>
<comment type="subcellular location">
    <subcellularLocation>
        <location evidence="1">Cell inner membrane</location>
        <topology evidence="1">Multi-pass membrane protein</topology>
    </subcellularLocation>
    <subcellularLocation>
        <location evidence="13">Cell membrane</location>
        <topology evidence="13">Multi-pass membrane protein</topology>
    </subcellularLocation>
</comment>
<feature type="transmembrane region" description="Helical" evidence="13">
    <location>
        <begin position="467"/>
        <end position="486"/>
    </location>
</feature>
<dbReference type="Pfam" id="PF02096">
    <property type="entry name" value="60KD_IMP"/>
    <property type="match status" value="1"/>
</dbReference>
<dbReference type="NCBIfam" id="TIGR03592">
    <property type="entry name" value="yidC_oxa1_cterm"/>
    <property type="match status" value="1"/>
</dbReference>
<dbReference type="InterPro" id="IPR047196">
    <property type="entry name" value="YidC_ALB_C"/>
</dbReference>
<evidence type="ECO:0000256" key="13">
    <source>
        <dbReference type="HAMAP-Rule" id="MF_01810"/>
    </source>
</evidence>
<dbReference type="InterPro" id="IPR019998">
    <property type="entry name" value="Membr_insert_YidC"/>
</dbReference>
<evidence type="ECO:0000256" key="7">
    <source>
        <dbReference type="ARBA" id="ARBA00022927"/>
    </source>
</evidence>
<feature type="transmembrane region" description="Helical" evidence="13">
    <location>
        <begin position="6"/>
        <end position="23"/>
    </location>
</feature>
<evidence type="ECO:0000256" key="8">
    <source>
        <dbReference type="ARBA" id="ARBA00022989"/>
    </source>
</evidence>
<dbReference type="PANTHER" id="PTHR12428:SF65">
    <property type="entry name" value="CYTOCHROME C OXIDASE ASSEMBLY PROTEIN COX18, MITOCHONDRIAL"/>
    <property type="match status" value="1"/>
</dbReference>
<gene>
    <name evidence="13 16" type="primary">yidC</name>
    <name evidence="16" type="ORF">GCM10023172_05120</name>
</gene>
<comment type="function">
    <text evidence="13">Required for the insertion and/or proper folding and/or complex formation of integral membrane proteins into the membrane. Involved in integration of membrane proteins that insert both dependently and independently of the Sec translocase complex, as well as at least some lipoproteins. Aids folding of multispanning membrane proteins.</text>
</comment>
<comment type="similarity">
    <text evidence="2 13">Belongs to the OXA1/ALB3/YidC family. Type 1 subfamily.</text>
</comment>
<evidence type="ECO:0000259" key="14">
    <source>
        <dbReference type="Pfam" id="PF02096"/>
    </source>
</evidence>
<dbReference type="InterPro" id="IPR001708">
    <property type="entry name" value="YidC/ALB3/OXA1/COX18"/>
</dbReference>
<dbReference type="InterPro" id="IPR028055">
    <property type="entry name" value="YidC/Oxa/ALB_C"/>
</dbReference>
<keyword evidence="7 13" id="KW-0653">Protein transport</keyword>
<dbReference type="InterPro" id="IPR028053">
    <property type="entry name" value="Membr_insert_YidC_N"/>
</dbReference>
<evidence type="ECO:0000256" key="10">
    <source>
        <dbReference type="ARBA" id="ARBA00023186"/>
    </source>
</evidence>
<keyword evidence="9 13" id="KW-0472">Membrane</keyword>
<feature type="transmembrane region" description="Helical" evidence="13">
    <location>
        <begin position="507"/>
        <end position="529"/>
    </location>
</feature>
<evidence type="ECO:0000256" key="12">
    <source>
        <dbReference type="ARBA" id="ARBA00033342"/>
    </source>
</evidence>
<keyword evidence="4 13" id="KW-0813">Transport</keyword>
<protein>
    <recommendedName>
        <fullName evidence="3 13">Membrane protein insertase YidC</fullName>
    </recommendedName>
    <alternativeName>
        <fullName evidence="12 13">Foldase YidC</fullName>
    </alternativeName>
    <alternativeName>
        <fullName evidence="11 13">Membrane integrase YidC</fullName>
    </alternativeName>
    <alternativeName>
        <fullName evidence="13">Membrane protein YidC</fullName>
    </alternativeName>
</protein>
<comment type="subunit">
    <text evidence="13">Interacts with the Sec translocase complex via SecD. Specifically interacts with transmembrane segments of nascent integral membrane proteins during membrane integration.</text>
</comment>
<sequence length="594" mass="65877">MDRNQATGLFLISALLLVYLFFFSPKAEPEKNKAQAPTTATTAAQPTAAPALAPEVKLDSAAGPARSLELKNPELTLTFSTQGGRVVAVRLNNYKTFFGKPLDLFDAQSARYNTKLTTIGGQTVDFASLNFQAGAPTATADGGQQLAFTAPVGGGTVTQTYTLPKTGYEVKYNLKLNGVATTQPLAFSFVDNVRQTEQDIKQNRNHTTINHYLASDDHGALAEASEKPEEVKITSPIKWAADKHDFFVAGFIADSQPFANGTFNSTVNLADSTFIKTLSTTLALPAADVTSPAGGQYRFFFGPNQFNLLKDVAPNFDRNVYLGWGLFRWVNRFVVLPVFNFLQQYISSYGVIILLLVVLIKLVTWPLTYKTYESQARMKVLKPELDEIKAKYPDDQVKSQQETMKLYTQFGVSPLSGCVPTLLTLPILFAMFQFFPNAIELRQQPFLWAHDLSTYDNPILLPFTLPYLGNHISLFTVLMTISTLFMTYQSNQMNTAAMQGPMKFYSYLMPLVFFFVLNSFAAGLTWYYLVSNVVTLAQQALTRSFVDDTKIRAQLEANKVKNKDKKPGGFQARLAEAMKTAQEREAQAKKPGKA</sequence>
<evidence type="ECO:0000256" key="11">
    <source>
        <dbReference type="ARBA" id="ARBA00033245"/>
    </source>
</evidence>
<evidence type="ECO:0000256" key="6">
    <source>
        <dbReference type="ARBA" id="ARBA00022692"/>
    </source>
</evidence>
<keyword evidence="17" id="KW-1185">Reference proteome</keyword>
<dbReference type="PANTHER" id="PTHR12428">
    <property type="entry name" value="OXA1"/>
    <property type="match status" value="1"/>
</dbReference>
<reference evidence="17" key="1">
    <citation type="journal article" date="2019" name="Int. J. Syst. Evol. Microbiol.">
        <title>The Global Catalogue of Microorganisms (GCM) 10K type strain sequencing project: providing services to taxonomists for standard genome sequencing and annotation.</title>
        <authorList>
            <consortium name="The Broad Institute Genomics Platform"/>
            <consortium name="The Broad Institute Genome Sequencing Center for Infectious Disease"/>
            <person name="Wu L."/>
            <person name="Ma J."/>
        </authorList>
    </citation>
    <scope>NUCLEOTIDE SEQUENCE [LARGE SCALE GENOMIC DNA]</scope>
    <source>
        <strain evidence="17">JCM 17841</strain>
    </source>
</reference>
<dbReference type="RefSeq" id="WP_208130479.1">
    <property type="nucleotide sequence ID" value="NZ_BAABGQ010000003.1"/>
</dbReference>
<dbReference type="InterPro" id="IPR038221">
    <property type="entry name" value="YidC_periplasmic_sf"/>
</dbReference>
<dbReference type="NCBIfam" id="NF002356">
    <property type="entry name" value="PRK01318.2-3"/>
    <property type="match status" value="1"/>
</dbReference>
<feature type="transmembrane region" description="Helical" evidence="13">
    <location>
        <begin position="414"/>
        <end position="435"/>
    </location>
</feature>
<evidence type="ECO:0000313" key="16">
    <source>
        <dbReference type="EMBL" id="GAA4494623.1"/>
    </source>
</evidence>
<dbReference type="EMBL" id="BAABGQ010000003">
    <property type="protein sequence ID" value="GAA4494623.1"/>
    <property type="molecule type" value="Genomic_DNA"/>
</dbReference>
<evidence type="ECO:0000313" key="17">
    <source>
        <dbReference type="Proteomes" id="UP001501243"/>
    </source>
</evidence>
<evidence type="ECO:0000256" key="3">
    <source>
        <dbReference type="ARBA" id="ARBA00015325"/>
    </source>
</evidence>
<keyword evidence="10 13" id="KW-0143">Chaperone</keyword>
<evidence type="ECO:0000256" key="5">
    <source>
        <dbReference type="ARBA" id="ARBA00022475"/>
    </source>
</evidence>
<dbReference type="CDD" id="cd19961">
    <property type="entry name" value="EcYidC-like_peri"/>
    <property type="match status" value="1"/>
</dbReference>